<name>D1W8F5_9BACT</name>
<accession>D1W8F5</accession>
<gene>
    <name evidence="1" type="ORF">HMPREF0650_0982</name>
</gene>
<comment type="caution">
    <text evidence="1">The sequence shown here is derived from an EMBL/GenBank/DDBJ whole genome shotgun (WGS) entry which is preliminary data.</text>
</comment>
<dbReference type="Proteomes" id="UP000005283">
    <property type="component" value="Unassembled WGS sequence"/>
</dbReference>
<organism evidence="1 2">
    <name type="scientific">Hoylesella buccalis ATCC 35310</name>
    <dbReference type="NCBI Taxonomy" id="679190"/>
    <lineage>
        <taxon>Bacteria</taxon>
        <taxon>Pseudomonadati</taxon>
        <taxon>Bacteroidota</taxon>
        <taxon>Bacteroidia</taxon>
        <taxon>Bacteroidales</taxon>
        <taxon>Prevotellaceae</taxon>
        <taxon>Hoylesella</taxon>
    </lineage>
</organism>
<dbReference type="STRING" id="679190.HMPREF0650_0982"/>
<dbReference type="EMBL" id="ADEG01000095">
    <property type="protein sequence ID" value="EFA91170.1"/>
    <property type="molecule type" value="Genomic_DNA"/>
</dbReference>
<reference evidence="1 2" key="1">
    <citation type="submission" date="2009-12" db="EMBL/GenBank/DDBJ databases">
        <title>Genome Sequence of Prevotella buccalis ATCC 35310.</title>
        <authorList>
            <person name="Durkin A.S."/>
            <person name="Madupu R."/>
            <person name="Torralba M."/>
            <person name="Methe B."/>
            <person name="Sutton G."/>
            <person name="Strausberg R.L."/>
            <person name="Nelson K.E."/>
        </authorList>
    </citation>
    <scope>NUCLEOTIDE SEQUENCE [LARGE SCALE GENOMIC DNA]</scope>
    <source>
        <strain evidence="1 2">ATCC 35310</strain>
    </source>
</reference>
<evidence type="ECO:0000313" key="1">
    <source>
        <dbReference type="EMBL" id="EFA91170.1"/>
    </source>
</evidence>
<keyword evidence="2" id="KW-1185">Reference proteome</keyword>
<protein>
    <submittedName>
        <fullName evidence="1">Uncharacterized protein</fullName>
    </submittedName>
</protein>
<sequence>MAKALLLGPNLHEFADQSQCFFPLHHSQSDYCMIGCGKQHQK</sequence>
<proteinExistence type="predicted"/>
<dbReference type="AlphaFoldDB" id="D1W8F5"/>
<evidence type="ECO:0000313" key="2">
    <source>
        <dbReference type="Proteomes" id="UP000005283"/>
    </source>
</evidence>